<accession>A0A9N7VQF1</accession>
<sequence length="159" mass="17227">MEKAGFMTSTAASHQGAIKMMLLHCWGAVSTQHHHHQSTSLTSTHLSLSELSGGVKTHGGLFVSGTVSRGLLGAERSHDEQQSGPERLWTLSSSLEWFWVQHLAQGPFGMQMGQTGDRTADLQGSQIHTGFPPGERSSESHYTVADCHAELKAGHQGRR</sequence>
<keyword evidence="2" id="KW-1185">Reference proteome</keyword>
<organism evidence="1 2">
    <name type="scientific">Pleuronectes platessa</name>
    <name type="common">European plaice</name>
    <dbReference type="NCBI Taxonomy" id="8262"/>
    <lineage>
        <taxon>Eukaryota</taxon>
        <taxon>Metazoa</taxon>
        <taxon>Chordata</taxon>
        <taxon>Craniata</taxon>
        <taxon>Vertebrata</taxon>
        <taxon>Euteleostomi</taxon>
        <taxon>Actinopterygii</taxon>
        <taxon>Neopterygii</taxon>
        <taxon>Teleostei</taxon>
        <taxon>Neoteleostei</taxon>
        <taxon>Acanthomorphata</taxon>
        <taxon>Carangaria</taxon>
        <taxon>Pleuronectiformes</taxon>
        <taxon>Pleuronectoidei</taxon>
        <taxon>Pleuronectidae</taxon>
        <taxon>Pleuronectes</taxon>
    </lineage>
</organism>
<dbReference type="EMBL" id="CADEAL010004247">
    <property type="protein sequence ID" value="CAB1455283.1"/>
    <property type="molecule type" value="Genomic_DNA"/>
</dbReference>
<dbReference type="AlphaFoldDB" id="A0A9N7VQF1"/>
<proteinExistence type="predicted"/>
<name>A0A9N7VQF1_PLEPL</name>
<reference evidence="1" key="1">
    <citation type="submission" date="2020-03" db="EMBL/GenBank/DDBJ databases">
        <authorList>
            <person name="Weist P."/>
        </authorList>
    </citation>
    <scope>NUCLEOTIDE SEQUENCE</scope>
</reference>
<protein>
    <submittedName>
        <fullName evidence="1">Uncharacterized protein</fullName>
    </submittedName>
</protein>
<evidence type="ECO:0000313" key="2">
    <source>
        <dbReference type="Proteomes" id="UP001153269"/>
    </source>
</evidence>
<gene>
    <name evidence="1" type="ORF">PLEPLA_LOCUS43058</name>
</gene>
<comment type="caution">
    <text evidence="1">The sequence shown here is derived from an EMBL/GenBank/DDBJ whole genome shotgun (WGS) entry which is preliminary data.</text>
</comment>
<dbReference type="Proteomes" id="UP001153269">
    <property type="component" value="Unassembled WGS sequence"/>
</dbReference>
<evidence type="ECO:0000313" key="1">
    <source>
        <dbReference type="EMBL" id="CAB1455283.1"/>
    </source>
</evidence>